<dbReference type="EMBL" id="JAVIDA010000001">
    <property type="protein sequence ID" value="MDQ9070082.1"/>
    <property type="molecule type" value="Genomic_DNA"/>
</dbReference>
<dbReference type="RefSeq" id="WP_277091016.1">
    <property type="nucleotide sequence ID" value="NZ_JAKVJG010000009.1"/>
</dbReference>
<comment type="caution">
    <text evidence="2">The sequence shown here is derived from an EMBL/GenBank/DDBJ whole genome shotgun (WGS) entry which is preliminary data.</text>
</comment>
<evidence type="ECO:0000313" key="2">
    <source>
        <dbReference type="EMBL" id="MDQ9070082.1"/>
    </source>
</evidence>
<protein>
    <recommendedName>
        <fullName evidence="4">DUF3139 domain-containing protein</fullName>
    </recommendedName>
</protein>
<evidence type="ECO:0000256" key="1">
    <source>
        <dbReference type="SAM" id="Phobius"/>
    </source>
</evidence>
<dbReference type="Proteomes" id="UP001243195">
    <property type="component" value="Unassembled WGS sequence"/>
</dbReference>
<name>A0AAW8JDD4_9GAMM</name>
<feature type="transmembrane region" description="Helical" evidence="1">
    <location>
        <begin position="12"/>
        <end position="28"/>
    </location>
</feature>
<dbReference type="AlphaFoldDB" id="A0AAW8JDD4"/>
<proteinExistence type="predicted"/>
<sequence length="117" mass="13902">MMNLIYEPDTLLKKILCILVFIAFFLLLRHCMYPDALRDQIDSILKNDPQIQAEYGKVKHYKFFGKSIFYFGDVNEPASYIYQIKVEGEKKQGEIELKIYKFPERAPKPYLIELKDE</sequence>
<accession>A0AAW8JDD4</accession>
<keyword evidence="1" id="KW-0472">Membrane</keyword>
<keyword evidence="1" id="KW-1133">Transmembrane helix</keyword>
<evidence type="ECO:0008006" key="4">
    <source>
        <dbReference type="Google" id="ProtNLM"/>
    </source>
</evidence>
<reference evidence="2" key="1">
    <citation type="submission" date="2023-08" db="EMBL/GenBank/DDBJ databases">
        <title>Emergence of clinically-relevant ST2 carbapenem-resistant Acinetobacter baumannii strains in hospital sewages in Zhejiang, East of China.</title>
        <authorList>
            <person name="Kaichao C."/>
            <person name="Zhang R."/>
        </authorList>
    </citation>
    <scope>NUCLEOTIDE SEQUENCE</scope>
    <source>
        <strain evidence="2">M-SY-60</strain>
    </source>
</reference>
<keyword evidence="1" id="KW-0812">Transmembrane</keyword>
<organism evidence="2 3">
    <name type="scientific">Acinetobacter gerneri</name>
    <dbReference type="NCBI Taxonomy" id="202952"/>
    <lineage>
        <taxon>Bacteria</taxon>
        <taxon>Pseudomonadati</taxon>
        <taxon>Pseudomonadota</taxon>
        <taxon>Gammaproteobacteria</taxon>
        <taxon>Moraxellales</taxon>
        <taxon>Moraxellaceae</taxon>
        <taxon>Acinetobacter</taxon>
    </lineage>
</organism>
<evidence type="ECO:0000313" key="3">
    <source>
        <dbReference type="Proteomes" id="UP001243195"/>
    </source>
</evidence>
<gene>
    <name evidence="2" type="ORF">RFH51_01175</name>
</gene>